<proteinExistence type="predicted"/>
<dbReference type="Proteomes" id="UP000499080">
    <property type="component" value="Unassembled WGS sequence"/>
</dbReference>
<protein>
    <submittedName>
        <fullName evidence="2">Uncharacterized protein</fullName>
    </submittedName>
</protein>
<gene>
    <name evidence="2" type="ORF">AVEN_8925_1</name>
</gene>
<evidence type="ECO:0000313" key="3">
    <source>
        <dbReference type="Proteomes" id="UP000499080"/>
    </source>
</evidence>
<reference evidence="2 3" key="1">
    <citation type="journal article" date="2019" name="Sci. Rep.">
        <title>Orb-weaving spider Araneus ventricosus genome elucidates the spidroin gene catalogue.</title>
        <authorList>
            <person name="Kono N."/>
            <person name="Nakamura H."/>
            <person name="Ohtoshi R."/>
            <person name="Moran D.A.P."/>
            <person name="Shinohara A."/>
            <person name="Yoshida Y."/>
            <person name="Fujiwara M."/>
            <person name="Mori M."/>
            <person name="Tomita M."/>
            <person name="Arakawa K."/>
        </authorList>
    </citation>
    <scope>NUCLEOTIDE SEQUENCE [LARGE SCALE GENOMIC DNA]</scope>
</reference>
<accession>A0A4Y2DFI0</accession>
<sequence length="150" mass="16677">MVWKRVLQRVSSPEISVAKSRRQRRHFHFDRSNAFEDVGLKMCEPPYSSVGVLHLAVRCNPWNQSLAVALTIPQARQGPIHGRSSVESGFEPGTIRPHSQDLTTRPPQPLHMVDLQWNLASNLGPSGPETKTLPLGHCCIGDHKSNLSMA</sequence>
<feature type="region of interest" description="Disordered" evidence="1">
    <location>
        <begin position="79"/>
        <end position="104"/>
    </location>
</feature>
<evidence type="ECO:0000313" key="2">
    <source>
        <dbReference type="EMBL" id="GBM15543.1"/>
    </source>
</evidence>
<keyword evidence="3" id="KW-1185">Reference proteome</keyword>
<organism evidence="2 3">
    <name type="scientific">Araneus ventricosus</name>
    <name type="common">Orbweaver spider</name>
    <name type="synonym">Epeira ventricosa</name>
    <dbReference type="NCBI Taxonomy" id="182803"/>
    <lineage>
        <taxon>Eukaryota</taxon>
        <taxon>Metazoa</taxon>
        <taxon>Ecdysozoa</taxon>
        <taxon>Arthropoda</taxon>
        <taxon>Chelicerata</taxon>
        <taxon>Arachnida</taxon>
        <taxon>Araneae</taxon>
        <taxon>Araneomorphae</taxon>
        <taxon>Entelegynae</taxon>
        <taxon>Araneoidea</taxon>
        <taxon>Araneidae</taxon>
        <taxon>Araneus</taxon>
    </lineage>
</organism>
<name>A0A4Y2DFI0_ARAVE</name>
<comment type="caution">
    <text evidence="2">The sequence shown here is derived from an EMBL/GenBank/DDBJ whole genome shotgun (WGS) entry which is preliminary data.</text>
</comment>
<dbReference type="AlphaFoldDB" id="A0A4Y2DFI0"/>
<dbReference type="EMBL" id="BGPR01000361">
    <property type="protein sequence ID" value="GBM15543.1"/>
    <property type="molecule type" value="Genomic_DNA"/>
</dbReference>
<evidence type="ECO:0000256" key="1">
    <source>
        <dbReference type="SAM" id="MobiDB-lite"/>
    </source>
</evidence>